<gene>
    <name evidence="1" type="ORF">Pla52n_47850</name>
</gene>
<evidence type="ECO:0000313" key="1">
    <source>
        <dbReference type="EMBL" id="TWT98275.1"/>
    </source>
</evidence>
<dbReference type="OrthoDB" id="4566307at2"/>
<proteinExistence type="predicted"/>
<dbReference type="AlphaFoldDB" id="A0A5C6AGF8"/>
<name>A0A5C6AGF8_9BACT</name>
<dbReference type="EMBL" id="SJPN01000006">
    <property type="protein sequence ID" value="TWT98275.1"/>
    <property type="molecule type" value="Genomic_DNA"/>
</dbReference>
<evidence type="ECO:0000313" key="2">
    <source>
        <dbReference type="Proteomes" id="UP000320176"/>
    </source>
</evidence>
<dbReference type="Proteomes" id="UP000320176">
    <property type="component" value="Unassembled WGS sequence"/>
</dbReference>
<comment type="caution">
    <text evidence="1">The sequence shown here is derived from an EMBL/GenBank/DDBJ whole genome shotgun (WGS) entry which is preliminary data.</text>
</comment>
<organism evidence="1 2">
    <name type="scientific">Stieleria varia</name>
    <dbReference type="NCBI Taxonomy" id="2528005"/>
    <lineage>
        <taxon>Bacteria</taxon>
        <taxon>Pseudomonadati</taxon>
        <taxon>Planctomycetota</taxon>
        <taxon>Planctomycetia</taxon>
        <taxon>Pirellulales</taxon>
        <taxon>Pirellulaceae</taxon>
        <taxon>Stieleria</taxon>
    </lineage>
</organism>
<keyword evidence="2" id="KW-1185">Reference proteome</keyword>
<sequence>MSNNAPKLDALSDVQQDTLDVRIIAGERLEAIKLIMDWCGVTLSVAKELNRARYRHLRETRGAEFNCDDEKYWSNFYECPFEAIARDEGER</sequence>
<dbReference type="RefSeq" id="WP_146521895.1">
    <property type="nucleotide sequence ID" value="NZ_CP151726.1"/>
</dbReference>
<protein>
    <submittedName>
        <fullName evidence="1">Uncharacterized protein</fullName>
    </submittedName>
</protein>
<accession>A0A5C6AGF8</accession>
<reference evidence="1 2" key="1">
    <citation type="submission" date="2019-02" db="EMBL/GenBank/DDBJ databases">
        <title>Deep-cultivation of Planctomycetes and their phenomic and genomic characterization uncovers novel biology.</title>
        <authorList>
            <person name="Wiegand S."/>
            <person name="Jogler M."/>
            <person name="Boedeker C."/>
            <person name="Pinto D."/>
            <person name="Vollmers J."/>
            <person name="Rivas-Marin E."/>
            <person name="Kohn T."/>
            <person name="Peeters S.H."/>
            <person name="Heuer A."/>
            <person name="Rast P."/>
            <person name="Oberbeckmann S."/>
            <person name="Bunk B."/>
            <person name="Jeske O."/>
            <person name="Meyerdierks A."/>
            <person name="Storesund J.E."/>
            <person name="Kallscheuer N."/>
            <person name="Luecker S."/>
            <person name="Lage O.M."/>
            <person name="Pohl T."/>
            <person name="Merkel B.J."/>
            <person name="Hornburger P."/>
            <person name="Mueller R.-W."/>
            <person name="Bruemmer F."/>
            <person name="Labrenz M."/>
            <person name="Spormann A.M."/>
            <person name="Op Den Camp H."/>
            <person name="Overmann J."/>
            <person name="Amann R."/>
            <person name="Jetten M.S.M."/>
            <person name="Mascher T."/>
            <person name="Medema M.H."/>
            <person name="Devos D.P."/>
            <person name="Kaster A.-K."/>
            <person name="Ovreas L."/>
            <person name="Rohde M."/>
            <person name="Galperin M.Y."/>
            <person name="Jogler C."/>
        </authorList>
    </citation>
    <scope>NUCLEOTIDE SEQUENCE [LARGE SCALE GENOMIC DNA]</scope>
    <source>
        <strain evidence="1 2">Pla52n</strain>
    </source>
</reference>